<keyword evidence="1" id="KW-0238">DNA-binding</keyword>
<protein>
    <recommendedName>
        <fullName evidence="4">Core-binding (CB) domain-containing protein</fullName>
    </recommendedName>
</protein>
<evidence type="ECO:0000313" key="3">
    <source>
        <dbReference type="Proteomes" id="UP000217785"/>
    </source>
</evidence>
<proteinExistence type="predicted"/>
<dbReference type="GO" id="GO:0003677">
    <property type="term" value="F:DNA binding"/>
    <property type="evidence" value="ECO:0007669"/>
    <property type="project" value="UniProtKB-KW"/>
</dbReference>
<name>A0A292YQZ3_9BACL</name>
<evidence type="ECO:0000313" key="2">
    <source>
        <dbReference type="EMBL" id="GAX91173.1"/>
    </source>
</evidence>
<evidence type="ECO:0008006" key="4">
    <source>
        <dbReference type="Google" id="ProtNLM"/>
    </source>
</evidence>
<keyword evidence="3" id="KW-1185">Reference proteome</keyword>
<dbReference type="InterPro" id="IPR010998">
    <property type="entry name" value="Integrase_recombinase_N"/>
</dbReference>
<dbReference type="AlphaFoldDB" id="A0A292YQZ3"/>
<dbReference type="OrthoDB" id="9998447at2"/>
<dbReference type="RefSeq" id="WP_096182905.1">
    <property type="nucleotide sequence ID" value="NZ_BDUF01000086.1"/>
</dbReference>
<dbReference type="Proteomes" id="UP000217785">
    <property type="component" value="Unassembled WGS sequence"/>
</dbReference>
<reference evidence="3" key="1">
    <citation type="submission" date="2017-07" db="EMBL/GenBank/DDBJ databases">
        <title>Draft genome sequence of Effusibacillus lacus strain skLN1.</title>
        <authorList>
            <person name="Watanabe M."/>
            <person name="Kojima H."/>
            <person name="Fukui M."/>
        </authorList>
    </citation>
    <scope>NUCLEOTIDE SEQUENCE [LARGE SCALE GENOMIC DNA]</scope>
    <source>
        <strain evidence="3">skLN1</strain>
    </source>
</reference>
<organism evidence="2 3">
    <name type="scientific">Effusibacillus lacus</name>
    <dbReference type="NCBI Taxonomy" id="1348429"/>
    <lineage>
        <taxon>Bacteria</taxon>
        <taxon>Bacillati</taxon>
        <taxon>Bacillota</taxon>
        <taxon>Bacilli</taxon>
        <taxon>Bacillales</taxon>
        <taxon>Alicyclobacillaceae</taxon>
        <taxon>Effusibacillus</taxon>
    </lineage>
</organism>
<dbReference type="EMBL" id="BDUF01000086">
    <property type="protein sequence ID" value="GAX91173.1"/>
    <property type="molecule type" value="Genomic_DNA"/>
</dbReference>
<gene>
    <name evidence="2" type="ORF">EFBL_2839</name>
</gene>
<evidence type="ECO:0000256" key="1">
    <source>
        <dbReference type="ARBA" id="ARBA00023125"/>
    </source>
</evidence>
<sequence>MKGLDSIYSELIRIDEIFAYLSTQYTLKKYKPWARRGLRDSQKLLPFLGSEIFEEPWLSVRYNWEWFDRKDSNGISFGEHLLLSDPKLPHRSVLEKMLSTRIGVYQVTGIPNKQEMILRDFLTGLYYTVPVINPSELCLPWSLLITRLYSIGNRWLLVEYPFQLSPAYSIHFRDVRKEWTEKSSGLQLYYEAAMVHNSPEVEEHLQKLNLFFDYYHESPEKYRELLDKVEDRSFKLDIYQTLHHAMWKESIETKRWPNSFEQEFRSLGLAPFFRWDLEIASNLENQDSYSEDGLEFLWDDGELSDREMIDRISLFLDELSHMGILSDKVKELLLKWEEGEELNEFEWRLLQNEMKRAEKIAGEQADLEERQLVSRLKAAEEIQTQTDFNWFGDTVDLFMQEEMKEKSESTKRKYMDMFVRFRAYLESYAPADSSWETLNREQIEEFVCWWYIRKDMSSSKTGAENLVGALTKFLKWLHKQGCRELWIQCEPLLKEWKVTLPQCFRIMDYFHRPNIQHLVRINGASDGLEGYFQIMERKGDKRWRITDLFGDRSYTIHVSNELDQYLSPGFTFSGLIVKKGNRYLMGDLYFVHPPSDK</sequence>
<comment type="caution">
    <text evidence="2">The sequence shown here is derived from an EMBL/GenBank/DDBJ whole genome shotgun (WGS) entry which is preliminary data.</text>
</comment>
<dbReference type="Gene3D" id="1.10.150.130">
    <property type="match status" value="1"/>
</dbReference>
<accession>A0A292YQZ3</accession>